<evidence type="ECO:0000259" key="3">
    <source>
        <dbReference type="Pfam" id="PF03816"/>
    </source>
</evidence>
<feature type="region of interest" description="Disordered" evidence="2">
    <location>
        <begin position="313"/>
        <end position="341"/>
    </location>
</feature>
<dbReference type="GO" id="GO:0071555">
    <property type="term" value="P:cell wall organization"/>
    <property type="evidence" value="ECO:0007669"/>
    <property type="project" value="UniProtKB-KW"/>
</dbReference>
<protein>
    <submittedName>
        <fullName evidence="4">Transcriptional regulator</fullName>
    </submittedName>
</protein>
<evidence type="ECO:0000313" key="4">
    <source>
        <dbReference type="EMBL" id="OYD59757.1"/>
    </source>
</evidence>
<feature type="domain" description="Cell envelope-related transcriptional attenuator" evidence="3">
    <location>
        <begin position="87"/>
        <end position="236"/>
    </location>
</feature>
<dbReference type="OrthoDB" id="27330at2"/>
<name>A0A235FFP7_9BACL</name>
<evidence type="ECO:0000256" key="1">
    <source>
        <dbReference type="ARBA" id="ARBA00006068"/>
    </source>
</evidence>
<dbReference type="Gene3D" id="3.40.630.190">
    <property type="entry name" value="LCP protein"/>
    <property type="match status" value="1"/>
</dbReference>
<dbReference type="Gene3D" id="3.30.420.590">
    <property type="match status" value="1"/>
</dbReference>
<dbReference type="InterPro" id="IPR050922">
    <property type="entry name" value="LytR/CpsA/Psr_CW_biosynth"/>
</dbReference>
<dbReference type="Pfam" id="PF03816">
    <property type="entry name" value="LytR_cpsA_psr"/>
    <property type="match status" value="1"/>
</dbReference>
<dbReference type="PANTHER" id="PTHR33392:SF3">
    <property type="entry name" value="POLYISOPRENYL-TEICHOIC ACID--PEPTIDOGLYCAN TEICHOIC ACID TRANSFERASE TAGT"/>
    <property type="match status" value="1"/>
</dbReference>
<dbReference type="Proteomes" id="UP000215059">
    <property type="component" value="Unassembled WGS sequence"/>
</dbReference>
<organism evidence="4 5">
    <name type="scientific">Fictibacillus aquaticus</name>
    <dbReference type="NCBI Taxonomy" id="2021314"/>
    <lineage>
        <taxon>Bacteria</taxon>
        <taxon>Bacillati</taxon>
        <taxon>Bacillota</taxon>
        <taxon>Bacilli</taxon>
        <taxon>Bacillales</taxon>
        <taxon>Fictibacillaceae</taxon>
        <taxon>Fictibacillus</taxon>
    </lineage>
</organism>
<sequence>MDRLRRKKRRRRRIAFILLPVLLILFTGLAYGGYLTYKLASATSNANSELNRGEKSDMRDEAVNPAKDNFSVLFVGIDERDVGENSRTDALILATFNKKEKSVKMVSIPRDTLAEIPEHGKDKINHAHAFGGMDMTVATVENMFDVPVDYFVKLNFNAFIEIVDSLNGVEVDVPFDFTVQDSKDRKNAISLKEGTHTLNGEEALGYVRMRKQDPTGDLGRGERQKELIKAILDKSKSVSSVTKYDNVIDNVGDNMLTNFTFGNIVALQKYASSLNNIETLKLEGHDLNDHGYYYELEDESLWQVSDTLKKHLEYEEDAQTEESQGQNQEEEQSQDYSQEQQ</sequence>
<dbReference type="PANTHER" id="PTHR33392">
    <property type="entry name" value="POLYISOPRENYL-TEICHOIC ACID--PEPTIDOGLYCAN TEICHOIC ACID TRANSFERASE TAGU"/>
    <property type="match status" value="1"/>
</dbReference>
<comment type="caution">
    <text evidence="4">The sequence shown here is derived from an EMBL/GenBank/DDBJ whole genome shotgun (WGS) entry which is preliminary data.</text>
</comment>
<evidence type="ECO:0000256" key="2">
    <source>
        <dbReference type="SAM" id="MobiDB-lite"/>
    </source>
</evidence>
<comment type="similarity">
    <text evidence="1">Belongs to the LytR/CpsA/Psr (LCP) family.</text>
</comment>
<reference evidence="4 5" key="1">
    <citation type="submission" date="2017-07" db="EMBL/GenBank/DDBJ databases">
        <title>Fictibacillus sp. nov. GDSW-R2A3 Genome sequencing and assembly.</title>
        <authorList>
            <person name="Mayilraj S."/>
        </authorList>
    </citation>
    <scope>NUCLEOTIDE SEQUENCE [LARGE SCALE GENOMIC DNA]</scope>
    <source>
        <strain evidence="4 5">GDSW-R2A3</strain>
    </source>
</reference>
<dbReference type="EMBL" id="NOII01000001">
    <property type="protein sequence ID" value="OYD59757.1"/>
    <property type="molecule type" value="Genomic_DNA"/>
</dbReference>
<keyword evidence="5" id="KW-1185">Reference proteome</keyword>
<evidence type="ECO:0000313" key="5">
    <source>
        <dbReference type="Proteomes" id="UP000215059"/>
    </source>
</evidence>
<dbReference type="AlphaFoldDB" id="A0A235FFP7"/>
<accession>A0A235FFP7</accession>
<proteinExistence type="inferred from homology"/>
<gene>
    <name evidence="4" type="ORF">CGZ90_07715</name>
</gene>
<dbReference type="RefSeq" id="WP_094251718.1">
    <property type="nucleotide sequence ID" value="NZ_JBHLXL010000001.1"/>
</dbReference>
<dbReference type="NCBIfam" id="TIGR00350">
    <property type="entry name" value="lytR_cpsA_psr"/>
    <property type="match status" value="1"/>
</dbReference>
<dbReference type="InterPro" id="IPR004474">
    <property type="entry name" value="LytR_CpsA_psr"/>
</dbReference>